<accession>A0A382F4N4</accession>
<protein>
    <submittedName>
        <fullName evidence="2">Uncharacterized protein</fullName>
    </submittedName>
</protein>
<evidence type="ECO:0000313" key="2">
    <source>
        <dbReference type="EMBL" id="SVB57081.1"/>
    </source>
</evidence>
<name>A0A382F4N4_9ZZZZ</name>
<sequence length="89" mass="9998">MPTTINETHPIATNADNHQNSALVNFSVKSEKLSKAGLMASEKLIMARSFLNHTTLKLLRSHSGIPGRRRSPNQRHQHNDGQEDMHDKC</sequence>
<reference evidence="2" key="1">
    <citation type="submission" date="2018-05" db="EMBL/GenBank/DDBJ databases">
        <authorList>
            <person name="Lanie J.A."/>
            <person name="Ng W.-L."/>
            <person name="Kazmierczak K.M."/>
            <person name="Andrzejewski T.M."/>
            <person name="Davidsen T.M."/>
            <person name="Wayne K.J."/>
            <person name="Tettelin H."/>
            <person name="Glass J.I."/>
            <person name="Rusch D."/>
            <person name="Podicherti R."/>
            <person name="Tsui H.-C.T."/>
            <person name="Winkler M.E."/>
        </authorList>
    </citation>
    <scope>NUCLEOTIDE SEQUENCE</scope>
</reference>
<gene>
    <name evidence="2" type="ORF">METZ01_LOCUS209935</name>
</gene>
<feature type="compositionally biased region" description="Basic and acidic residues" evidence="1">
    <location>
        <begin position="77"/>
        <end position="89"/>
    </location>
</feature>
<evidence type="ECO:0000256" key="1">
    <source>
        <dbReference type="SAM" id="MobiDB-lite"/>
    </source>
</evidence>
<feature type="region of interest" description="Disordered" evidence="1">
    <location>
        <begin position="61"/>
        <end position="89"/>
    </location>
</feature>
<proteinExistence type="predicted"/>
<dbReference type="EMBL" id="UINC01047608">
    <property type="protein sequence ID" value="SVB57081.1"/>
    <property type="molecule type" value="Genomic_DNA"/>
</dbReference>
<feature type="compositionally biased region" description="Basic residues" evidence="1">
    <location>
        <begin position="67"/>
        <end position="76"/>
    </location>
</feature>
<dbReference type="AlphaFoldDB" id="A0A382F4N4"/>
<organism evidence="2">
    <name type="scientific">marine metagenome</name>
    <dbReference type="NCBI Taxonomy" id="408172"/>
    <lineage>
        <taxon>unclassified sequences</taxon>
        <taxon>metagenomes</taxon>
        <taxon>ecological metagenomes</taxon>
    </lineage>
</organism>